<keyword evidence="2" id="KW-0963">Cytoplasm</keyword>
<organism evidence="4 5">
    <name type="scientific">Cimex lectularius</name>
    <name type="common">Bed bug</name>
    <name type="synonym">Acanthia lectularia</name>
    <dbReference type="NCBI Taxonomy" id="79782"/>
    <lineage>
        <taxon>Eukaryota</taxon>
        <taxon>Metazoa</taxon>
        <taxon>Ecdysozoa</taxon>
        <taxon>Arthropoda</taxon>
        <taxon>Hexapoda</taxon>
        <taxon>Insecta</taxon>
        <taxon>Pterygota</taxon>
        <taxon>Neoptera</taxon>
        <taxon>Paraneoptera</taxon>
        <taxon>Hemiptera</taxon>
        <taxon>Heteroptera</taxon>
        <taxon>Panheteroptera</taxon>
        <taxon>Cimicomorpha</taxon>
        <taxon>Cimicidae</taxon>
        <taxon>Cimex</taxon>
    </lineage>
</organism>
<sequence>MEEREIEKVQFEQYQVHVLASVLKSFLREMPEPLLTFDCYEYILRAANLTVNSMSTMFTFLKKLPSFNFDLMERLIFHFARVALREDVNRMSSNALAIVFAPCSLRTNKVVPAQDSLHNISRQTACIEVIISERLPRVRSTLADIDTVDTACHTATYRLSSIRSSKIFTPEELVISKPDDEEALLMG</sequence>
<dbReference type="Pfam" id="PF00620">
    <property type="entry name" value="RhoGAP"/>
    <property type="match status" value="1"/>
</dbReference>
<feature type="domain" description="Rho-GAP" evidence="3">
    <location>
        <begin position="1"/>
        <end position="138"/>
    </location>
</feature>
<dbReference type="PANTHER" id="PTHR46184">
    <property type="entry name" value="UNCONVENTIONAL MYOSIN-IXB-LIKE PROTEIN"/>
    <property type="match status" value="1"/>
</dbReference>
<dbReference type="GO" id="GO:0005737">
    <property type="term" value="C:cytoplasm"/>
    <property type="evidence" value="ECO:0007669"/>
    <property type="project" value="UniProtKB-SubCell"/>
</dbReference>
<dbReference type="InterPro" id="IPR008936">
    <property type="entry name" value="Rho_GTPase_activation_prot"/>
</dbReference>
<name>A0A8I6S8L1_CIMLE</name>
<dbReference type="SMART" id="SM00324">
    <property type="entry name" value="RhoGAP"/>
    <property type="match status" value="1"/>
</dbReference>
<dbReference type="EnsemblMetazoa" id="XM_014405132.1">
    <property type="protein sequence ID" value="XP_014260618.1"/>
    <property type="gene ID" value="LOC106673134"/>
</dbReference>
<dbReference type="AlphaFoldDB" id="A0A8I6S8L1"/>
<dbReference type="RefSeq" id="XP_014260618.1">
    <property type="nucleotide sequence ID" value="XM_014405132.1"/>
</dbReference>
<reference evidence="4" key="1">
    <citation type="submission" date="2022-01" db="UniProtKB">
        <authorList>
            <consortium name="EnsemblMetazoa"/>
        </authorList>
    </citation>
    <scope>IDENTIFICATION</scope>
</reference>
<evidence type="ECO:0000256" key="2">
    <source>
        <dbReference type="ARBA" id="ARBA00022490"/>
    </source>
</evidence>
<dbReference type="InterPro" id="IPR046987">
    <property type="entry name" value="Myo9"/>
</dbReference>
<dbReference type="GO" id="GO:0051015">
    <property type="term" value="F:actin filament binding"/>
    <property type="evidence" value="ECO:0007669"/>
    <property type="project" value="TreeGrafter"/>
</dbReference>
<dbReference type="GeneID" id="106673134"/>
<evidence type="ECO:0000259" key="3">
    <source>
        <dbReference type="PROSITE" id="PS50238"/>
    </source>
</evidence>
<keyword evidence="5" id="KW-1185">Reference proteome</keyword>
<dbReference type="Gene3D" id="1.10.555.10">
    <property type="entry name" value="Rho GTPase activation protein"/>
    <property type="match status" value="1"/>
</dbReference>
<accession>A0A8I6S8L1</accession>
<proteinExistence type="predicted"/>
<dbReference type="SUPFAM" id="SSF48350">
    <property type="entry name" value="GTPase activation domain, GAP"/>
    <property type="match status" value="1"/>
</dbReference>
<dbReference type="GO" id="GO:0005884">
    <property type="term" value="C:actin filament"/>
    <property type="evidence" value="ECO:0007669"/>
    <property type="project" value="TreeGrafter"/>
</dbReference>
<evidence type="ECO:0000313" key="4">
    <source>
        <dbReference type="EnsemblMetazoa" id="XP_014260618.1"/>
    </source>
</evidence>
<evidence type="ECO:0000256" key="1">
    <source>
        <dbReference type="ARBA" id="ARBA00004496"/>
    </source>
</evidence>
<dbReference type="GO" id="GO:0035556">
    <property type="term" value="P:intracellular signal transduction"/>
    <property type="evidence" value="ECO:0007669"/>
    <property type="project" value="InterPro"/>
</dbReference>
<comment type="subcellular location">
    <subcellularLocation>
        <location evidence="1">Cytoplasm</location>
    </subcellularLocation>
</comment>
<protein>
    <recommendedName>
        <fullName evidence="3">Rho-GAP domain-containing protein</fullName>
    </recommendedName>
</protein>
<dbReference type="PROSITE" id="PS50238">
    <property type="entry name" value="RHOGAP"/>
    <property type="match status" value="1"/>
</dbReference>
<evidence type="ECO:0000313" key="5">
    <source>
        <dbReference type="Proteomes" id="UP000494040"/>
    </source>
</evidence>
<dbReference type="Proteomes" id="UP000494040">
    <property type="component" value="Unassembled WGS sequence"/>
</dbReference>
<dbReference type="OMA" id="AHHADAN"/>
<dbReference type="OrthoDB" id="312459at2759"/>
<dbReference type="GO" id="GO:0005096">
    <property type="term" value="F:GTPase activator activity"/>
    <property type="evidence" value="ECO:0007669"/>
    <property type="project" value="InterPro"/>
</dbReference>
<dbReference type="PANTHER" id="PTHR46184:SF5">
    <property type="entry name" value="UNCONVENTIONAL MYOSIN-IXA-LIKE"/>
    <property type="match status" value="1"/>
</dbReference>
<dbReference type="InterPro" id="IPR000198">
    <property type="entry name" value="RhoGAP_dom"/>
</dbReference>
<dbReference type="KEGG" id="clec:106673134"/>
<dbReference type="GO" id="GO:0000146">
    <property type="term" value="F:microfilament motor activity"/>
    <property type="evidence" value="ECO:0007669"/>
    <property type="project" value="InterPro"/>
</dbReference>